<dbReference type="STRING" id="329046.A0A1Y2BMZ4"/>
<keyword evidence="2" id="KW-0811">Translocation</keyword>
<dbReference type="PANTHER" id="PTHR30612:SF0">
    <property type="entry name" value="CHLOROPLAST PROTEIN-TRANSPORTING ATPASE"/>
    <property type="match status" value="1"/>
</dbReference>
<keyword evidence="1" id="KW-0813">Transport</keyword>
<feature type="region of interest" description="Disordered" evidence="3">
    <location>
        <begin position="1"/>
        <end position="99"/>
    </location>
</feature>
<evidence type="ECO:0000256" key="2">
    <source>
        <dbReference type="ARBA" id="ARBA00023010"/>
    </source>
</evidence>
<dbReference type="Proteomes" id="UP000193642">
    <property type="component" value="Unassembled WGS sequence"/>
</dbReference>
<feature type="compositionally biased region" description="Basic and acidic residues" evidence="3">
    <location>
        <begin position="26"/>
        <end position="49"/>
    </location>
</feature>
<dbReference type="InterPro" id="IPR000185">
    <property type="entry name" value="SecA"/>
</dbReference>
<evidence type="ECO:0000259" key="4">
    <source>
        <dbReference type="PROSITE" id="PS51192"/>
    </source>
</evidence>
<keyword evidence="7" id="KW-1185">Reference proteome</keyword>
<evidence type="ECO:0000256" key="1">
    <source>
        <dbReference type="ARBA" id="ARBA00022927"/>
    </source>
</evidence>
<dbReference type="GO" id="GO:0016020">
    <property type="term" value="C:membrane"/>
    <property type="evidence" value="ECO:0007669"/>
    <property type="project" value="InterPro"/>
</dbReference>
<dbReference type="SMART" id="SM00957">
    <property type="entry name" value="SecA_DEAD"/>
    <property type="match status" value="1"/>
</dbReference>
<feature type="compositionally biased region" description="Basic and acidic residues" evidence="3">
    <location>
        <begin position="1"/>
        <end position="15"/>
    </location>
</feature>
<dbReference type="PANTHER" id="PTHR30612">
    <property type="entry name" value="SECA INNER MEMBRANE COMPONENT OF SEC PROTEIN SECRETION SYSTEM"/>
    <property type="match status" value="1"/>
</dbReference>
<dbReference type="InterPro" id="IPR014001">
    <property type="entry name" value="Helicase_ATP-bd"/>
</dbReference>
<dbReference type="GO" id="GO:0006605">
    <property type="term" value="P:protein targeting"/>
    <property type="evidence" value="ECO:0007669"/>
    <property type="project" value="InterPro"/>
</dbReference>
<reference evidence="6 7" key="1">
    <citation type="submission" date="2016-07" db="EMBL/GenBank/DDBJ databases">
        <title>Pervasive Adenine N6-methylation of Active Genes in Fungi.</title>
        <authorList>
            <consortium name="DOE Joint Genome Institute"/>
            <person name="Mondo S.J."/>
            <person name="Dannebaum R.O."/>
            <person name="Kuo R.C."/>
            <person name="Labutti K."/>
            <person name="Haridas S."/>
            <person name="Kuo A."/>
            <person name="Salamov A."/>
            <person name="Ahrendt S.R."/>
            <person name="Lipzen A."/>
            <person name="Sullivan W."/>
            <person name="Andreopoulos W.B."/>
            <person name="Clum A."/>
            <person name="Lindquist E."/>
            <person name="Daum C."/>
            <person name="Ramamoorthy G.K."/>
            <person name="Gryganskyi A."/>
            <person name="Culley D."/>
            <person name="Magnuson J.K."/>
            <person name="James T.Y."/>
            <person name="O'Malley M.A."/>
            <person name="Stajich J.E."/>
            <person name="Spatafora J.W."/>
            <person name="Visel A."/>
            <person name="Grigoriev I.V."/>
        </authorList>
    </citation>
    <scope>NUCLEOTIDE SEQUENCE [LARGE SCALE GENOMIC DNA]</scope>
    <source>
        <strain evidence="6 7">JEL800</strain>
    </source>
</reference>
<gene>
    <name evidence="6" type="ORF">BCR33DRAFT_483855</name>
</gene>
<dbReference type="InterPro" id="IPR011115">
    <property type="entry name" value="SecA_DEAD"/>
</dbReference>
<dbReference type="InterPro" id="IPR027417">
    <property type="entry name" value="P-loop_NTPase"/>
</dbReference>
<dbReference type="Pfam" id="PF07517">
    <property type="entry name" value="SecA_DEAD"/>
    <property type="match status" value="1"/>
</dbReference>
<dbReference type="SMART" id="SM00487">
    <property type="entry name" value="DEXDc"/>
    <property type="match status" value="1"/>
</dbReference>
<evidence type="ECO:0000313" key="7">
    <source>
        <dbReference type="Proteomes" id="UP000193642"/>
    </source>
</evidence>
<dbReference type="GO" id="GO:0006886">
    <property type="term" value="P:intracellular protein transport"/>
    <property type="evidence" value="ECO:0007669"/>
    <property type="project" value="InterPro"/>
</dbReference>
<dbReference type="GO" id="GO:0017038">
    <property type="term" value="P:protein import"/>
    <property type="evidence" value="ECO:0007669"/>
    <property type="project" value="InterPro"/>
</dbReference>
<comment type="caution">
    <text evidence="6">The sequence shown here is derived from an EMBL/GenBank/DDBJ whole genome shotgun (WGS) entry which is preliminary data.</text>
</comment>
<dbReference type="SUPFAM" id="SSF52540">
    <property type="entry name" value="P-loop containing nucleoside triphosphate hydrolases"/>
    <property type="match status" value="2"/>
</dbReference>
<name>A0A1Y2BMZ4_9FUNG</name>
<feature type="region of interest" description="Disordered" evidence="3">
    <location>
        <begin position="1839"/>
        <end position="1876"/>
    </location>
</feature>
<dbReference type="GO" id="GO:0005524">
    <property type="term" value="F:ATP binding"/>
    <property type="evidence" value="ECO:0007669"/>
    <property type="project" value="InterPro"/>
</dbReference>
<feature type="compositionally biased region" description="Acidic residues" evidence="3">
    <location>
        <begin position="76"/>
        <end position="95"/>
    </location>
</feature>
<proteinExistence type="predicted"/>
<accession>A0A1Y2BMZ4</accession>
<dbReference type="Gene3D" id="3.40.50.300">
    <property type="entry name" value="P-loop containing nucleotide triphosphate hydrolases"/>
    <property type="match status" value="2"/>
</dbReference>
<keyword evidence="1" id="KW-0653">Protein transport</keyword>
<dbReference type="PROSITE" id="PS51192">
    <property type="entry name" value="HELICASE_ATP_BIND_1"/>
    <property type="match status" value="1"/>
</dbReference>
<dbReference type="PROSITE" id="PS51196">
    <property type="entry name" value="SECA_MOTOR_DEAD"/>
    <property type="match status" value="1"/>
</dbReference>
<evidence type="ECO:0000259" key="5">
    <source>
        <dbReference type="PROSITE" id="PS51196"/>
    </source>
</evidence>
<evidence type="ECO:0000313" key="6">
    <source>
        <dbReference type="EMBL" id="ORY36103.1"/>
    </source>
</evidence>
<sequence>MAHKEMHSQEDKCDINQEQQQLIGPSRERESTELKPKEATTFEELERSLEAYLQSDDQATLPEKPNQNHRINKEGDESDEDSYEEPEIESDEETLAAEPFPSIVSSSANEFLMRFKEAPSELTSALSAILRALDESDSVSSEDLELFCNKFFILDDESDVITLVVLLGSLVVRCPIALINLADLLVSSLWIMEARWMLVVSQMTGDTPLLAVPDYQQFWYSVNRMLPKLEDQVEVLTILESLIQEALAEVEDAHKMNLGFDLDELPSLLNFREASRSPFSIKDIRRLSNQISLRNHLANACGDYYTFDNQTRKCIFYLELAYPELCQAKDVITAIANSCNKENLIESLLDRLTSERFVTTDNVVENSGIPLDKTISDVLNALGPDVDLELVSQAAAMVSQIKEARGVPVGSSDKNIGILNRLDSMVFSTFKYYPYDVQWFAVCMAALAPESPIQKIARIIQMETGEGKTLVFGLISSYFALNKRTVDVVTSSSQLAKEAVESFGPFFDALGISYGCVEDGVKSDVYKNHVVYGTLSQLAGDYLRSVNSDEGRLIDRKFDVLLLDEADAALVDNSSTLTMISRRVDGMDRLWFVYGLIYQKCIRAQDVSGGDRTVMPSKDDPDFRIQLGLPLKEELPDGTDSNDKQDSTENVIKVIPEIFCRMLDAKLESYITNCWSASNVLKDGRQYMQSGDEIRVIDNQVSGEVQSSSVYSHGLHQFLQIKRQVILTPESLNSVFISTGGFVRKYSHIAGITGTIGNQIDRKAIEKVLSKHAVSFIELPRSKPRPFVELPWLVFNTSEHWQAEIINEVQRYSKHRSILLIFEDKATADAACSWFQNLSVKNNVLNDDNRTFKSTDELNAGDVVITTAFGGRGTDYKLSKAVLEHGGLHTILAYHPGHQRMMQQGFGRSSRCGQAGSAVLICRDASLESDDFQCRLDELITKSEAEYEANVEEQLKNNFSMNVALDDLFEKFSGYLDQLKLNRSTVTQEYEYNALWDRFGLFVDEISTDTDIIGAESNEIFQLVQLRYSDWLRALEADQAAGTVINNARSLNILGFRLNSALKFQEAIPVLERAIQLDSSLASPAAHLNLIRAKVTMDKPNIKNNSEATKKMLLAAQKSFDDEIEWYSGLNLLVVSKKGSKLDAQIGEHLNILSILKYQVDEALNALEGFRKDCKDDEYLAVQFDPLPEEVGEKVLKIFVDEFNHNGYPGMLSLKKEKPWSWDWNAFGCLLLGIAQAVAGACLMALTAGSFGIGLIAEGISDVVTGLQAVIKGDGSFSWTEYFKDKAISLAISVACSGIAKLGKLAFKAGKYVLKNGVKMIKSSVRMAKSAWKNGLRATLKSMKGAVKRGLSRAKDAAFKQARKALEPLRKGLQKGFKAGVKEGLVRAGNKIGNVVIKKIAIQGANIAVNAALNASFDSIENLIRERVRGVIDLWINNTSKPLQRLLGINRTVTQDLIAHVLSSISTDSELVSLGKKFAASLASEVSEQLRKKETPKAGFLASGLSALVEGAKMAEMIAASATFTQGVLDKASEFVESNIEHMHCAVLTPEERVNVEKKLDAAKFQVPCSLMNHWKVPAAAVNEKRPSVLKQSADVKKVLEKVDLHSAAENIAQWDTQRGLLVHQLSDLCAQNIRRTIQSRATEIGQRISAYGLGKLVDKGQDMYLVNKARRLEKSLNKAETEAEMDVVLKKMKRFMGDDDVAKQASNSSKAILEENKLAGKGHLAALALANDVAVTITDKNGKDIVINPNGVNKINLVSSGSKTEGHLRPVSDAGYQESGNESANDCMFRSFYFATNNRNPREDEISDMRQTLSELFKGSERLQLQLFVFKNSGARWGTQTRETQHQKAQRRAHEQHDKNTTQIETPGVHSDNPDEAAERLGKDILAKLDGMTDAKLAAQVAKHYVINVKDANALGVEEYSVNVVEKMGKAENGKPRRAFFKWDSDNATNPNDKLQQLAHYGCEYQQNGKKVENLGHFSYNGDVVEHHRDDEKRPFVVKKYTIDYDAQTGCKVEVKVRVSKKKEAEWNREYESLWGKFRPTHGILEKNET</sequence>
<feature type="domain" description="SecA family profile" evidence="5">
    <location>
        <begin position="350"/>
        <end position="952"/>
    </location>
</feature>
<protein>
    <submittedName>
        <fullName evidence="6">Uncharacterized protein</fullName>
    </submittedName>
</protein>
<dbReference type="OrthoDB" id="2144505at2759"/>
<feature type="domain" description="Helicase ATP-binding" evidence="4">
    <location>
        <begin position="449"/>
        <end position="579"/>
    </location>
</feature>
<organism evidence="6 7">
    <name type="scientific">Rhizoclosmatium globosum</name>
    <dbReference type="NCBI Taxonomy" id="329046"/>
    <lineage>
        <taxon>Eukaryota</taxon>
        <taxon>Fungi</taxon>
        <taxon>Fungi incertae sedis</taxon>
        <taxon>Chytridiomycota</taxon>
        <taxon>Chytridiomycota incertae sedis</taxon>
        <taxon>Chytridiomycetes</taxon>
        <taxon>Chytridiales</taxon>
        <taxon>Chytriomycetaceae</taxon>
        <taxon>Rhizoclosmatium</taxon>
    </lineage>
</organism>
<dbReference type="EMBL" id="MCGO01000057">
    <property type="protein sequence ID" value="ORY36103.1"/>
    <property type="molecule type" value="Genomic_DNA"/>
</dbReference>
<dbReference type="Gene3D" id="3.90.1440.10">
    <property type="entry name" value="SecA, preprotein cross-linking domain"/>
    <property type="match status" value="1"/>
</dbReference>
<evidence type="ECO:0000256" key="3">
    <source>
        <dbReference type="SAM" id="MobiDB-lite"/>
    </source>
</evidence>
<dbReference type="SUPFAM" id="SSF81767">
    <property type="entry name" value="Pre-protein crosslinking domain of SecA"/>
    <property type="match status" value="1"/>
</dbReference>
<dbReference type="InterPro" id="IPR036670">
    <property type="entry name" value="SecA_X-link_sf"/>
</dbReference>
<dbReference type="InterPro" id="IPR014018">
    <property type="entry name" value="SecA_motor_DEAD"/>
</dbReference>